<feature type="transmembrane region" description="Helical" evidence="6">
    <location>
        <begin position="49"/>
        <end position="69"/>
    </location>
</feature>
<dbReference type="Proteomes" id="UP000215902">
    <property type="component" value="Unassembled WGS sequence"/>
</dbReference>
<keyword evidence="3 6" id="KW-1133">Transmembrane helix</keyword>
<dbReference type="PANTHER" id="PTHR31898">
    <property type="entry name" value="TRANSMEMBRANE PROTEIN 136"/>
    <property type="match status" value="1"/>
</dbReference>
<name>A0A267EIL6_9PLAT</name>
<evidence type="ECO:0000256" key="1">
    <source>
        <dbReference type="ARBA" id="ARBA00004141"/>
    </source>
</evidence>
<feature type="domain" description="TLC" evidence="7">
    <location>
        <begin position="40"/>
        <end position="237"/>
    </location>
</feature>
<keyword evidence="2 5" id="KW-0812">Transmembrane</keyword>
<comment type="subcellular location">
    <subcellularLocation>
        <location evidence="1">Membrane</location>
        <topology evidence="1">Multi-pass membrane protein</topology>
    </subcellularLocation>
</comment>
<evidence type="ECO:0000256" key="6">
    <source>
        <dbReference type="SAM" id="Phobius"/>
    </source>
</evidence>
<dbReference type="EMBL" id="NIVC01002045">
    <property type="protein sequence ID" value="PAA61338.1"/>
    <property type="molecule type" value="Genomic_DNA"/>
</dbReference>
<evidence type="ECO:0000256" key="3">
    <source>
        <dbReference type="ARBA" id="ARBA00022989"/>
    </source>
</evidence>
<feature type="transmembrane region" description="Helical" evidence="6">
    <location>
        <begin position="208"/>
        <end position="230"/>
    </location>
</feature>
<evidence type="ECO:0000259" key="7">
    <source>
        <dbReference type="PROSITE" id="PS50922"/>
    </source>
</evidence>
<accession>A0A267EIL6</accession>
<sequence>MPADLGCSASTGRLAAEVAFAFACWTGAYKFLAVFGATRHFSREWRCRMVTVAHACLVTALAGWDLASFGRNAVYWEMQGQPYNYLERLLFTVCLGYFLFDLAWCLLHRTEGPLMLLHHCASVFGLAMSLFGCRWAPELTITIGGSECTNPLLQLRWFLRNSGGGNSPLRSQLLLVVELTFLVSFCLMRLCVGGCLTVSYLANPATDFLGRLGAVTMFGIGLGFLGQVFGQAARRIRRAKSGENLQRLANLRRDEGEDDAAANLRLDDGDRILHSNNNGFQLRHSKI</sequence>
<dbReference type="InterPro" id="IPR042512">
    <property type="entry name" value="TLCD5"/>
</dbReference>
<evidence type="ECO:0000256" key="5">
    <source>
        <dbReference type="PROSITE-ProRule" id="PRU00205"/>
    </source>
</evidence>
<dbReference type="PANTHER" id="PTHR31898:SF1">
    <property type="entry name" value="TLC DOMAIN-CONTAINING PROTEIN 5"/>
    <property type="match status" value="1"/>
</dbReference>
<dbReference type="InterPro" id="IPR006634">
    <property type="entry name" value="TLC-dom"/>
</dbReference>
<protein>
    <recommendedName>
        <fullName evidence="7">TLC domain-containing protein</fullName>
    </recommendedName>
</protein>
<proteinExistence type="predicted"/>
<keyword evidence="9" id="KW-1185">Reference proteome</keyword>
<gene>
    <name evidence="8" type="ORF">BOX15_Mlig029848g1</name>
</gene>
<feature type="transmembrane region" description="Helical" evidence="6">
    <location>
        <begin position="173"/>
        <end position="202"/>
    </location>
</feature>
<dbReference type="GO" id="GO:0016020">
    <property type="term" value="C:membrane"/>
    <property type="evidence" value="ECO:0007669"/>
    <property type="project" value="UniProtKB-SubCell"/>
</dbReference>
<comment type="caution">
    <text evidence="8">The sequence shown here is derived from an EMBL/GenBank/DDBJ whole genome shotgun (WGS) entry which is preliminary data.</text>
</comment>
<evidence type="ECO:0000256" key="2">
    <source>
        <dbReference type="ARBA" id="ARBA00022692"/>
    </source>
</evidence>
<dbReference type="OrthoDB" id="506011at2759"/>
<dbReference type="AlphaFoldDB" id="A0A267EIL6"/>
<feature type="transmembrane region" description="Helical" evidence="6">
    <location>
        <begin position="89"/>
        <end position="107"/>
    </location>
</feature>
<evidence type="ECO:0000256" key="4">
    <source>
        <dbReference type="ARBA" id="ARBA00023136"/>
    </source>
</evidence>
<evidence type="ECO:0000313" key="8">
    <source>
        <dbReference type="EMBL" id="PAA61338.1"/>
    </source>
</evidence>
<evidence type="ECO:0000313" key="9">
    <source>
        <dbReference type="Proteomes" id="UP000215902"/>
    </source>
</evidence>
<reference evidence="8 9" key="1">
    <citation type="submission" date="2017-06" db="EMBL/GenBank/DDBJ databases">
        <title>A platform for efficient transgenesis in Macrostomum lignano, a flatworm model organism for stem cell research.</title>
        <authorList>
            <person name="Berezikov E."/>
        </authorList>
    </citation>
    <scope>NUCLEOTIDE SEQUENCE [LARGE SCALE GENOMIC DNA]</scope>
    <source>
        <strain evidence="8">DV1</strain>
        <tissue evidence="8">Whole organism</tissue>
    </source>
</reference>
<organism evidence="8 9">
    <name type="scientific">Macrostomum lignano</name>
    <dbReference type="NCBI Taxonomy" id="282301"/>
    <lineage>
        <taxon>Eukaryota</taxon>
        <taxon>Metazoa</taxon>
        <taxon>Spiralia</taxon>
        <taxon>Lophotrochozoa</taxon>
        <taxon>Platyhelminthes</taxon>
        <taxon>Rhabditophora</taxon>
        <taxon>Macrostomorpha</taxon>
        <taxon>Macrostomida</taxon>
        <taxon>Macrostomidae</taxon>
        <taxon>Macrostomum</taxon>
    </lineage>
</organism>
<keyword evidence="4 5" id="KW-0472">Membrane</keyword>
<dbReference type="SMART" id="SM00724">
    <property type="entry name" value="TLC"/>
    <property type="match status" value="1"/>
</dbReference>
<dbReference type="PROSITE" id="PS50922">
    <property type="entry name" value="TLC"/>
    <property type="match status" value="1"/>
</dbReference>
<dbReference type="Pfam" id="PF03798">
    <property type="entry name" value="TRAM_LAG1_CLN8"/>
    <property type="match status" value="1"/>
</dbReference>
<feature type="transmembrane region" description="Helical" evidence="6">
    <location>
        <begin position="18"/>
        <end position="37"/>
    </location>
</feature>